<reference evidence="2" key="1">
    <citation type="submission" date="2017-10" db="EMBL/GenBank/DDBJ databases">
        <authorList>
            <person name="Gaisin V.A."/>
            <person name="Rysina M.S."/>
            <person name="Grouzdev D.S."/>
        </authorList>
    </citation>
    <scope>NUCLEOTIDE SEQUENCE [LARGE SCALE GENOMIC DNA]</scope>
    <source>
        <strain evidence="2">V1</strain>
    </source>
</reference>
<organism evidence="1 2">
    <name type="scientific">Prosthecochloris marina</name>
    <dbReference type="NCBI Taxonomy" id="2017681"/>
    <lineage>
        <taxon>Bacteria</taxon>
        <taxon>Pseudomonadati</taxon>
        <taxon>Chlorobiota</taxon>
        <taxon>Chlorobiia</taxon>
        <taxon>Chlorobiales</taxon>
        <taxon>Chlorobiaceae</taxon>
        <taxon>Prosthecochloris</taxon>
    </lineage>
</organism>
<accession>A0A317T787</accession>
<dbReference type="Proteomes" id="UP000246278">
    <property type="component" value="Unassembled WGS sequence"/>
</dbReference>
<evidence type="ECO:0000313" key="1">
    <source>
        <dbReference type="EMBL" id="PWW82572.1"/>
    </source>
</evidence>
<dbReference type="Pfam" id="PF13557">
    <property type="entry name" value="Phenol_MetA_deg"/>
    <property type="match status" value="1"/>
</dbReference>
<dbReference type="EMBL" id="PDNZ01000003">
    <property type="protein sequence ID" value="PWW82572.1"/>
    <property type="molecule type" value="Genomic_DNA"/>
</dbReference>
<keyword evidence="2" id="KW-1185">Reference proteome</keyword>
<dbReference type="AlphaFoldDB" id="A0A317T787"/>
<name>A0A317T787_9CHLB</name>
<sequence length="248" mass="26939">MLFTLPLYAAHPLITDDTGTQGAGRFQLEINSEFTDDEEDAVDETGGEVATILSYGITDDIDVVLGLPYVWYRVKEDGFTVADADGVGDLTLEVKWRFFEYEDRGLSVALKPAISFPTGDDEKGLGNGKVSGGGALLVSKEGVLGKLHLNLAYMYNEYGLDEDDMLLRNDIWHASFAGEINVTADMVGVCNIGVETNPEKGMDDHPAFLLGGLIYSVTQNFDIDAGVKWGLNDVETDTTWLAGVALRL</sequence>
<protein>
    <recommendedName>
        <fullName evidence="3">Transporter</fullName>
    </recommendedName>
</protein>
<dbReference type="OrthoDB" id="110323at2"/>
<dbReference type="InterPro" id="IPR025737">
    <property type="entry name" value="FApF"/>
</dbReference>
<evidence type="ECO:0008006" key="3">
    <source>
        <dbReference type="Google" id="ProtNLM"/>
    </source>
</evidence>
<evidence type="ECO:0000313" key="2">
    <source>
        <dbReference type="Proteomes" id="UP000246278"/>
    </source>
</evidence>
<comment type="caution">
    <text evidence="1">The sequence shown here is derived from an EMBL/GenBank/DDBJ whole genome shotgun (WGS) entry which is preliminary data.</text>
</comment>
<proteinExistence type="predicted"/>
<gene>
    <name evidence="1" type="ORF">CR164_05045</name>
</gene>